<dbReference type="EMBL" id="CADCTF010000014">
    <property type="protein sequence ID" value="CAA9215480.1"/>
    <property type="molecule type" value="Genomic_DNA"/>
</dbReference>
<dbReference type="InterPro" id="IPR001647">
    <property type="entry name" value="HTH_TetR"/>
</dbReference>
<dbReference type="SUPFAM" id="SSF46689">
    <property type="entry name" value="Homeodomain-like"/>
    <property type="match status" value="1"/>
</dbReference>
<feature type="region of interest" description="Disordered" evidence="2">
    <location>
        <begin position="218"/>
        <end position="239"/>
    </location>
</feature>
<evidence type="ECO:0000256" key="2">
    <source>
        <dbReference type="SAM" id="MobiDB-lite"/>
    </source>
</evidence>
<proteinExistence type="predicted"/>
<dbReference type="Pfam" id="PF00440">
    <property type="entry name" value="TetR_N"/>
    <property type="match status" value="1"/>
</dbReference>
<reference evidence="4" key="1">
    <citation type="submission" date="2020-02" db="EMBL/GenBank/DDBJ databases">
        <authorList>
            <person name="Meier V. D."/>
        </authorList>
    </citation>
    <scope>NUCLEOTIDE SEQUENCE</scope>
    <source>
        <strain evidence="4">AVDCRST_MAG50</strain>
    </source>
</reference>
<evidence type="ECO:0000259" key="3">
    <source>
        <dbReference type="Pfam" id="PF00440"/>
    </source>
</evidence>
<dbReference type="InterPro" id="IPR009057">
    <property type="entry name" value="Homeodomain-like_sf"/>
</dbReference>
<dbReference type="AlphaFoldDB" id="A0A6J4H6D7"/>
<accession>A0A6J4H6D7</accession>
<feature type="compositionally biased region" description="Basic and acidic residues" evidence="2">
    <location>
        <begin position="132"/>
        <end position="143"/>
    </location>
</feature>
<protein>
    <recommendedName>
        <fullName evidence="3">HTH tetR-type domain-containing protein</fullName>
    </recommendedName>
</protein>
<feature type="region of interest" description="Disordered" evidence="2">
    <location>
        <begin position="121"/>
        <end position="143"/>
    </location>
</feature>
<organism evidence="4">
    <name type="scientific">uncultured Acidimicrobiales bacterium</name>
    <dbReference type="NCBI Taxonomy" id="310071"/>
    <lineage>
        <taxon>Bacteria</taxon>
        <taxon>Bacillati</taxon>
        <taxon>Actinomycetota</taxon>
        <taxon>Acidimicrobiia</taxon>
        <taxon>Acidimicrobiales</taxon>
        <taxon>environmental samples</taxon>
    </lineage>
</organism>
<evidence type="ECO:0000313" key="4">
    <source>
        <dbReference type="EMBL" id="CAA9215480.1"/>
    </source>
</evidence>
<name>A0A6J4H6D7_9ACTN</name>
<dbReference type="Gene3D" id="1.10.357.10">
    <property type="entry name" value="Tetracycline Repressor, domain 2"/>
    <property type="match status" value="1"/>
</dbReference>
<sequence>MPRSSLTTRTRLITAAEELFAERGIDAVSLREINRASGARNAVAVQYHFEDRAGVIRAILDKHRGAVDAARHLMLDGYEQAGRPDLRGLAEALVVPSATKLADLDGGPAYLQINSELVNRPQAGSVDSGSSDSRDSGSSDSRDSIRRWRSLVEPLLDPEATRLHRRFTAIRFSAAELGRRAASGPHTDDRLFISHLVDLVTAILVAPVSEQTVRLADDRDTSLGVSSRATRRPEAVEPS</sequence>
<gene>
    <name evidence="4" type="ORF">AVDCRST_MAG50-186</name>
</gene>
<evidence type="ECO:0000256" key="1">
    <source>
        <dbReference type="ARBA" id="ARBA00023125"/>
    </source>
</evidence>
<keyword evidence="1" id="KW-0238">DNA-binding</keyword>
<feature type="domain" description="HTH tetR-type" evidence="3">
    <location>
        <begin position="12"/>
        <end position="59"/>
    </location>
</feature>
<dbReference type="GO" id="GO:0003677">
    <property type="term" value="F:DNA binding"/>
    <property type="evidence" value="ECO:0007669"/>
    <property type="project" value="UniProtKB-KW"/>
</dbReference>